<evidence type="ECO:0000313" key="9">
    <source>
        <dbReference type="Proteomes" id="UP001295794"/>
    </source>
</evidence>
<keyword evidence="6" id="KW-0503">Monooxygenase</keyword>
<keyword evidence="3" id="KW-0479">Metal-binding</keyword>
<protein>
    <submittedName>
        <fullName evidence="8">Uncharacterized protein</fullName>
    </submittedName>
</protein>
<dbReference type="AlphaFoldDB" id="A0AAD2H934"/>
<feature type="region of interest" description="Disordered" evidence="7">
    <location>
        <begin position="358"/>
        <end position="380"/>
    </location>
</feature>
<keyword evidence="5" id="KW-0408">Iron</keyword>
<evidence type="ECO:0000256" key="7">
    <source>
        <dbReference type="SAM" id="MobiDB-lite"/>
    </source>
</evidence>
<evidence type="ECO:0000256" key="6">
    <source>
        <dbReference type="ARBA" id="ARBA00023033"/>
    </source>
</evidence>
<evidence type="ECO:0000256" key="5">
    <source>
        <dbReference type="ARBA" id="ARBA00023004"/>
    </source>
</evidence>
<evidence type="ECO:0000313" key="8">
    <source>
        <dbReference type="EMBL" id="CAK5271237.1"/>
    </source>
</evidence>
<proteinExistence type="inferred from homology"/>
<evidence type="ECO:0000256" key="3">
    <source>
        <dbReference type="ARBA" id="ARBA00022723"/>
    </source>
</evidence>
<comment type="cofactor">
    <cofactor evidence="1">
        <name>heme</name>
        <dbReference type="ChEBI" id="CHEBI:30413"/>
    </cofactor>
</comment>
<dbReference type="Proteomes" id="UP001295794">
    <property type="component" value="Unassembled WGS sequence"/>
</dbReference>
<accession>A0AAD2H934</accession>
<sequence length="438" mass="46896">MRICMDRGWFFSSPMSRLGLLGEIALHRPVQGVVVHRSMERAELAKTAYSGSESAFHPLSVFLSAPEPRQAQQSVASRGICRGVCSVPFLECALLPRVGPAGPNGYAWTVLRSVLDSEGSARAWSRRAGPSSWGKGFILQRGAAAALRRHRIQRPGARETVPAGHHVRGHHEQPVPPGDHHPVGPHQVAALPRTRDARGGAAGDSRAPAPQGRSVFGHGTALPNTSRVSNRAMIGAPGCRNEAFLKNQVSVAEEVIPMSQVLNRFPASNRRLVWKAFCATLGAKDSAVRRVSPYVQARIDYAQQDNPGTITHLLLRYAPEEDIADVKKLAARVINLNMAATHTSYALVPLTGIPGSETPAQWVGSDGSPGRGSSHGRCSTGNSSAPVLEFCGSLINAAQFEQRESVIEIRRTSSPTAFPRTAHFPAGPAPADLSTHPD</sequence>
<reference evidence="8" key="1">
    <citation type="submission" date="2023-11" db="EMBL/GenBank/DDBJ databases">
        <authorList>
            <person name="De Vega J J."/>
            <person name="De Vega J J."/>
        </authorList>
    </citation>
    <scope>NUCLEOTIDE SEQUENCE</scope>
</reference>
<organism evidence="8 9">
    <name type="scientific">Mycena citricolor</name>
    <dbReference type="NCBI Taxonomy" id="2018698"/>
    <lineage>
        <taxon>Eukaryota</taxon>
        <taxon>Fungi</taxon>
        <taxon>Dikarya</taxon>
        <taxon>Basidiomycota</taxon>
        <taxon>Agaricomycotina</taxon>
        <taxon>Agaricomycetes</taxon>
        <taxon>Agaricomycetidae</taxon>
        <taxon>Agaricales</taxon>
        <taxon>Marasmiineae</taxon>
        <taxon>Mycenaceae</taxon>
        <taxon>Mycena</taxon>
    </lineage>
</organism>
<dbReference type="GO" id="GO:0004497">
    <property type="term" value="F:monooxygenase activity"/>
    <property type="evidence" value="ECO:0007669"/>
    <property type="project" value="UniProtKB-KW"/>
</dbReference>
<feature type="region of interest" description="Disordered" evidence="7">
    <location>
        <begin position="152"/>
        <end position="223"/>
    </location>
</feature>
<evidence type="ECO:0000256" key="4">
    <source>
        <dbReference type="ARBA" id="ARBA00023002"/>
    </source>
</evidence>
<comment type="similarity">
    <text evidence="2">Belongs to the cytochrome P450 family.</text>
</comment>
<evidence type="ECO:0000256" key="1">
    <source>
        <dbReference type="ARBA" id="ARBA00001971"/>
    </source>
</evidence>
<feature type="region of interest" description="Disordered" evidence="7">
    <location>
        <begin position="417"/>
        <end position="438"/>
    </location>
</feature>
<keyword evidence="4" id="KW-0560">Oxidoreductase</keyword>
<name>A0AAD2H934_9AGAR</name>
<evidence type="ECO:0000256" key="2">
    <source>
        <dbReference type="ARBA" id="ARBA00010617"/>
    </source>
</evidence>
<dbReference type="PANTHER" id="PTHR46206">
    <property type="entry name" value="CYTOCHROME P450"/>
    <property type="match status" value="1"/>
</dbReference>
<dbReference type="PANTHER" id="PTHR46206:SF1">
    <property type="entry name" value="P450, PUTATIVE (EUROFUNG)-RELATED"/>
    <property type="match status" value="1"/>
</dbReference>
<dbReference type="GO" id="GO:0046872">
    <property type="term" value="F:metal ion binding"/>
    <property type="evidence" value="ECO:0007669"/>
    <property type="project" value="UniProtKB-KW"/>
</dbReference>
<feature type="compositionally biased region" description="Basic and acidic residues" evidence="7">
    <location>
        <begin position="170"/>
        <end position="182"/>
    </location>
</feature>
<gene>
    <name evidence="8" type="ORF">MYCIT1_LOCUS16151</name>
</gene>
<comment type="caution">
    <text evidence="8">The sequence shown here is derived from an EMBL/GenBank/DDBJ whole genome shotgun (WGS) entry which is preliminary data.</text>
</comment>
<dbReference type="EMBL" id="CAVNYO010000169">
    <property type="protein sequence ID" value="CAK5271237.1"/>
    <property type="molecule type" value="Genomic_DNA"/>
</dbReference>
<keyword evidence="9" id="KW-1185">Reference proteome</keyword>